<proteinExistence type="predicted"/>
<dbReference type="EMBL" id="NBII01000008">
    <property type="protein sequence ID" value="PAV16551.1"/>
    <property type="molecule type" value="Genomic_DNA"/>
</dbReference>
<accession>A0A286UAE3</accession>
<evidence type="ECO:0000256" key="1">
    <source>
        <dbReference type="SAM" id="Phobius"/>
    </source>
</evidence>
<dbReference type="Proteomes" id="UP000217199">
    <property type="component" value="Unassembled WGS sequence"/>
</dbReference>
<dbReference type="AlphaFoldDB" id="A0A286UAE3"/>
<keyword evidence="1" id="KW-1133">Transmembrane helix</keyword>
<gene>
    <name evidence="2" type="ORF">PNOK_0817100</name>
</gene>
<evidence type="ECO:0000313" key="2">
    <source>
        <dbReference type="EMBL" id="PAV16551.1"/>
    </source>
</evidence>
<keyword evidence="1" id="KW-0812">Transmembrane</keyword>
<reference evidence="2 3" key="1">
    <citation type="journal article" date="2017" name="Mol. Ecol.">
        <title>Comparative and population genomic landscape of Phellinus noxius: A hypervariable fungus causing root rot in trees.</title>
        <authorList>
            <person name="Chung C.L."/>
            <person name="Lee T.J."/>
            <person name="Akiba M."/>
            <person name="Lee H.H."/>
            <person name="Kuo T.H."/>
            <person name="Liu D."/>
            <person name="Ke H.M."/>
            <person name="Yokoi T."/>
            <person name="Roa M.B."/>
            <person name="Lu M.J."/>
            <person name="Chang Y.Y."/>
            <person name="Ann P.J."/>
            <person name="Tsai J.N."/>
            <person name="Chen C.Y."/>
            <person name="Tzean S.S."/>
            <person name="Ota Y."/>
            <person name="Hattori T."/>
            <person name="Sahashi N."/>
            <person name="Liou R.F."/>
            <person name="Kikuchi T."/>
            <person name="Tsai I.J."/>
        </authorList>
    </citation>
    <scope>NUCLEOTIDE SEQUENCE [LARGE SCALE GENOMIC DNA]</scope>
    <source>
        <strain evidence="2 3">FFPRI411160</strain>
    </source>
</reference>
<dbReference type="InParanoid" id="A0A286UAE3"/>
<protein>
    <submittedName>
        <fullName evidence="2">Uncharacterized protein</fullName>
    </submittedName>
</protein>
<keyword evidence="1" id="KW-0472">Membrane</keyword>
<organism evidence="2 3">
    <name type="scientific">Pyrrhoderma noxium</name>
    <dbReference type="NCBI Taxonomy" id="2282107"/>
    <lineage>
        <taxon>Eukaryota</taxon>
        <taxon>Fungi</taxon>
        <taxon>Dikarya</taxon>
        <taxon>Basidiomycota</taxon>
        <taxon>Agaricomycotina</taxon>
        <taxon>Agaricomycetes</taxon>
        <taxon>Hymenochaetales</taxon>
        <taxon>Hymenochaetaceae</taxon>
        <taxon>Pyrrhoderma</taxon>
    </lineage>
</organism>
<name>A0A286UAE3_9AGAM</name>
<feature type="transmembrane region" description="Helical" evidence="1">
    <location>
        <begin position="61"/>
        <end position="81"/>
    </location>
</feature>
<keyword evidence="3" id="KW-1185">Reference proteome</keyword>
<comment type="caution">
    <text evidence="2">The sequence shown here is derived from an EMBL/GenBank/DDBJ whole genome shotgun (WGS) entry which is preliminary data.</text>
</comment>
<feature type="transmembrane region" description="Helical" evidence="1">
    <location>
        <begin position="12"/>
        <end position="30"/>
    </location>
</feature>
<evidence type="ECO:0000313" key="3">
    <source>
        <dbReference type="Proteomes" id="UP000217199"/>
    </source>
</evidence>
<sequence length="121" mass="13442">MSNHESTLAKTYHSSLLISISVLWLPRLFWRAAYKLSHHSLSTSIHSLPLSLPLSKLSRTMFHRVLLFLPALFVLSSALHIPRDTHKSGSSGEKISLRGLDAGFFLSDPIEGICSEIKVSC</sequence>